<name>A0A4V4HEA0_DENBC</name>
<proteinExistence type="predicted"/>
<dbReference type="OrthoDB" id="2122982at2759"/>
<dbReference type="EMBL" id="ML179339">
    <property type="protein sequence ID" value="THU90285.1"/>
    <property type="molecule type" value="Genomic_DNA"/>
</dbReference>
<evidence type="ECO:0000313" key="3">
    <source>
        <dbReference type="Proteomes" id="UP000297245"/>
    </source>
</evidence>
<gene>
    <name evidence="2" type="ORF">K435DRAFT_802116</name>
</gene>
<feature type="compositionally biased region" description="Basic residues" evidence="1">
    <location>
        <begin position="20"/>
        <end position="34"/>
    </location>
</feature>
<evidence type="ECO:0000256" key="1">
    <source>
        <dbReference type="SAM" id="MobiDB-lite"/>
    </source>
</evidence>
<dbReference type="Proteomes" id="UP000297245">
    <property type="component" value="Unassembled WGS sequence"/>
</dbReference>
<sequence length="297" mass="33614">MSFLVAYTSLARTAPDHGKGKGKGKGKTMGRNARRNSEAQVSRIQMRLDRYTSRSSGIRRPSFLSVICIELQSRLMDTDDGDSKTRRIRQQFELGVDPSVGKGAELYSTVVFHWEVYTKSLESAKKDNVKRSLRYMIHLNCPNHLKGNHCKHNFLIHESTLQLFFQSLPSLPSKLAVNPLLYTSNVHLLDFVHNYEALVLIQESLKIERKTGQEYLHRRKISKIKKLPAGSPKQREELGKSFRSVLRGKIRLGVNYTASREGEGFININILEKAAMIRVCGGRGRHLAETSVHNGLG</sequence>
<keyword evidence="3" id="KW-1185">Reference proteome</keyword>
<evidence type="ECO:0000313" key="2">
    <source>
        <dbReference type="EMBL" id="THU90285.1"/>
    </source>
</evidence>
<reference evidence="2 3" key="1">
    <citation type="journal article" date="2019" name="Nat. Ecol. Evol.">
        <title>Megaphylogeny resolves global patterns of mushroom evolution.</title>
        <authorList>
            <person name="Varga T."/>
            <person name="Krizsan K."/>
            <person name="Foldi C."/>
            <person name="Dima B."/>
            <person name="Sanchez-Garcia M."/>
            <person name="Sanchez-Ramirez S."/>
            <person name="Szollosi G.J."/>
            <person name="Szarkandi J.G."/>
            <person name="Papp V."/>
            <person name="Albert L."/>
            <person name="Andreopoulos W."/>
            <person name="Angelini C."/>
            <person name="Antonin V."/>
            <person name="Barry K.W."/>
            <person name="Bougher N.L."/>
            <person name="Buchanan P."/>
            <person name="Buyck B."/>
            <person name="Bense V."/>
            <person name="Catcheside P."/>
            <person name="Chovatia M."/>
            <person name="Cooper J."/>
            <person name="Damon W."/>
            <person name="Desjardin D."/>
            <person name="Finy P."/>
            <person name="Geml J."/>
            <person name="Haridas S."/>
            <person name="Hughes K."/>
            <person name="Justo A."/>
            <person name="Karasinski D."/>
            <person name="Kautmanova I."/>
            <person name="Kiss B."/>
            <person name="Kocsube S."/>
            <person name="Kotiranta H."/>
            <person name="LaButti K.M."/>
            <person name="Lechner B.E."/>
            <person name="Liimatainen K."/>
            <person name="Lipzen A."/>
            <person name="Lukacs Z."/>
            <person name="Mihaltcheva S."/>
            <person name="Morgado L.N."/>
            <person name="Niskanen T."/>
            <person name="Noordeloos M.E."/>
            <person name="Ohm R.A."/>
            <person name="Ortiz-Santana B."/>
            <person name="Ovrebo C."/>
            <person name="Racz N."/>
            <person name="Riley R."/>
            <person name="Savchenko A."/>
            <person name="Shiryaev A."/>
            <person name="Soop K."/>
            <person name="Spirin V."/>
            <person name="Szebenyi C."/>
            <person name="Tomsovsky M."/>
            <person name="Tulloss R.E."/>
            <person name="Uehling J."/>
            <person name="Grigoriev I.V."/>
            <person name="Vagvolgyi C."/>
            <person name="Papp T."/>
            <person name="Martin F.M."/>
            <person name="Miettinen O."/>
            <person name="Hibbett D.S."/>
            <person name="Nagy L.G."/>
        </authorList>
    </citation>
    <scope>NUCLEOTIDE SEQUENCE [LARGE SCALE GENOMIC DNA]</scope>
    <source>
        <strain evidence="2 3">CBS 962.96</strain>
    </source>
</reference>
<organism evidence="2 3">
    <name type="scientific">Dendrothele bispora (strain CBS 962.96)</name>
    <dbReference type="NCBI Taxonomy" id="1314807"/>
    <lineage>
        <taxon>Eukaryota</taxon>
        <taxon>Fungi</taxon>
        <taxon>Dikarya</taxon>
        <taxon>Basidiomycota</taxon>
        <taxon>Agaricomycotina</taxon>
        <taxon>Agaricomycetes</taxon>
        <taxon>Agaricomycetidae</taxon>
        <taxon>Agaricales</taxon>
        <taxon>Agaricales incertae sedis</taxon>
        <taxon>Dendrothele</taxon>
    </lineage>
</organism>
<feature type="region of interest" description="Disordered" evidence="1">
    <location>
        <begin position="14"/>
        <end position="43"/>
    </location>
</feature>
<accession>A0A4V4HEA0</accession>
<dbReference type="AlphaFoldDB" id="A0A4V4HEA0"/>
<protein>
    <submittedName>
        <fullName evidence="2">Uncharacterized protein</fullName>
    </submittedName>
</protein>